<feature type="active site" description="Proton acceptor" evidence="5">
    <location>
        <position position="313"/>
    </location>
</feature>
<dbReference type="Gene3D" id="3.30.200.20">
    <property type="entry name" value="Phosphorylase Kinase, domain 1"/>
    <property type="match status" value="1"/>
</dbReference>
<dbReference type="GO" id="GO:0005524">
    <property type="term" value="F:ATP binding"/>
    <property type="evidence" value="ECO:0007669"/>
    <property type="project" value="UniProtKB-UniRule"/>
</dbReference>
<dbReference type="PANTHER" id="PTHR44329:SF11">
    <property type="entry name" value="OS09G0443600 PROTEIN"/>
    <property type="match status" value="1"/>
</dbReference>
<feature type="region of interest" description="Disordered" evidence="10">
    <location>
        <begin position="1"/>
        <end position="40"/>
    </location>
</feature>
<keyword evidence="4 7" id="KW-0067">ATP-binding</keyword>
<evidence type="ECO:0000256" key="3">
    <source>
        <dbReference type="ARBA" id="ARBA00022777"/>
    </source>
</evidence>
<evidence type="ECO:0000256" key="9">
    <source>
        <dbReference type="SAM" id="Coils"/>
    </source>
</evidence>
<accession>A0AAN9X2B8</accession>
<evidence type="ECO:0000256" key="6">
    <source>
        <dbReference type="PIRSR" id="PIRSR000615-3"/>
    </source>
</evidence>
<proteinExistence type="inferred from homology"/>
<reference evidence="12 13" key="1">
    <citation type="submission" date="2024-01" db="EMBL/GenBank/DDBJ databases">
        <title>The genomes of 5 underutilized Papilionoideae crops provide insights into root nodulation and disease resistanc.</title>
        <authorList>
            <person name="Jiang F."/>
        </authorList>
    </citation>
    <scope>NUCLEOTIDE SEQUENCE [LARGE SCALE GENOMIC DNA]</scope>
    <source>
        <strain evidence="12">DUOXIRENSHENG_FW03</strain>
        <tissue evidence="12">Leaves</tissue>
    </source>
</reference>
<feature type="binding site" evidence="7">
    <location>
        <position position="207"/>
    </location>
    <ligand>
        <name>ATP</name>
        <dbReference type="ChEBI" id="CHEBI:30616"/>
    </ligand>
</feature>
<organism evidence="12 13">
    <name type="scientific">Psophocarpus tetragonolobus</name>
    <name type="common">Winged bean</name>
    <name type="synonym">Dolichos tetragonolobus</name>
    <dbReference type="NCBI Taxonomy" id="3891"/>
    <lineage>
        <taxon>Eukaryota</taxon>
        <taxon>Viridiplantae</taxon>
        <taxon>Streptophyta</taxon>
        <taxon>Embryophyta</taxon>
        <taxon>Tracheophyta</taxon>
        <taxon>Spermatophyta</taxon>
        <taxon>Magnoliopsida</taxon>
        <taxon>eudicotyledons</taxon>
        <taxon>Gunneridae</taxon>
        <taxon>Pentapetalae</taxon>
        <taxon>rosids</taxon>
        <taxon>fabids</taxon>
        <taxon>Fabales</taxon>
        <taxon>Fabaceae</taxon>
        <taxon>Papilionoideae</taxon>
        <taxon>50 kb inversion clade</taxon>
        <taxon>NPAAA clade</taxon>
        <taxon>indigoferoid/millettioid clade</taxon>
        <taxon>Phaseoleae</taxon>
        <taxon>Psophocarpus</taxon>
    </lineage>
</organism>
<protein>
    <recommendedName>
        <fullName evidence="11">Protein kinase domain-containing protein</fullName>
    </recommendedName>
</protein>
<keyword evidence="13" id="KW-1185">Reference proteome</keyword>
<dbReference type="InterPro" id="IPR011009">
    <property type="entry name" value="Kinase-like_dom_sf"/>
</dbReference>
<name>A0AAN9X2B8_PSOTE</name>
<evidence type="ECO:0000313" key="12">
    <source>
        <dbReference type="EMBL" id="KAK7383356.1"/>
    </source>
</evidence>
<dbReference type="SMART" id="SM00220">
    <property type="entry name" value="S_TKc"/>
    <property type="match status" value="1"/>
</dbReference>
<feature type="coiled-coil region" evidence="9">
    <location>
        <begin position="67"/>
        <end position="101"/>
    </location>
</feature>
<feature type="domain" description="Protein kinase" evidence="11">
    <location>
        <begin position="180"/>
        <end position="457"/>
    </location>
</feature>
<keyword evidence="8" id="KW-0723">Serine/threonine-protein kinase</keyword>
<feature type="binding site" evidence="6">
    <location>
        <position position="318"/>
    </location>
    <ligand>
        <name>Mg(2+)</name>
        <dbReference type="ChEBI" id="CHEBI:18420"/>
    </ligand>
</feature>
<evidence type="ECO:0000256" key="1">
    <source>
        <dbReference type="ARBA" id="ARBA00022679"/>
    </source>
</evidence>
<dbReference type="PROSITE" id="PS00107">
    <property type="entry name" value="PROTEIN_KINASE_ATP"/>
    <property type="match status" value="1"/>
</dbReference>
<dbReference type="Gene3D" id="1.10.510.10">
    <property type="entry name" value="Transferase(Phosphotransferase) domain 1"/>
    <property type="match status" value="1"/>
</dbReference>
<dbReference type="Proteomes" id="UP001386955">
    <property type="component" value="Unassembled WGS sequence"/>
</dbReference>
<sequence length="457" mass="52391">MSLKNSPQIHHKGGSPNMSRQSSNSSFRAKPQKKNVEPLSPLPVGCCRGFTSAKTTRSSASASASQQNMHQLQCQRLEVKVADLEKEVQKQREVRVMYRKRMERTQDYLRYCLHIAQENGILDLIVNCKGEFQEQSPLSIHNITSPKIHILTPPHGYHPSLAAIIDHAKLNGWYVDPNEIQLEEKIGQGSTAEIYRGTWRGYEVAVKCISQEFFQTNENGVVYFSQELETLSRQRHRFVLQLMGACIDPPHRAWVVTEYLGTTLKEWLHGPGPRRRDRIVPLPPFKDRVIRALEIAQAMQYLHEQKPKLVHRDLKPSNIFLDDALHVRVADFGHARFLRDEEMALTGETGTYVYMAPEVIKCEPYNEKCDVYSFGIIMNELLTGNYPYVETEYGPTKIAMEVVEGKLRPKLPCDDDGDQLRELIDLICLCWDRDPSTRPSFSTITLCLKTRANKIHF</sequence>
<keyword evidence="1" id="KW-0808">Transferase</keyword>
<evidence type="ECO:0000256" key="7">
    <source>
        <dbReference type="PROSITE-ProRule" id="PRU10141"/>
    </source>
</evidence>
<evidence type="ECO:0000256" key="5">
    <source>
        <dbReference type="PIRSR" id="PIRSR000615-1"/>
    </source>
</evidence>
<feature type="binding site" evidence="6">
    <location>
        <position position="331"/>
    </location>
    <ligand>
        <name>Mg(2+)</name>
        <dbReference type="ChEBI" id="CHEBI:18420"/>
    </ligand>
</feature>
<keyword evidence="3" id="KW-0418">Kinase</keyword>
<dbReference type="CDD" id="cd13999">
    <property type="entry name" value="STKc_MAP3K-like"/>
    <property type="match status" value="1"/>
</dbReference>
<evidence type="ECO:0000313" key="13">
    <source>
        <dbReference type="Proteomes" id="UP001386955"/>
    </source>
</evidence>
<keyword evidence="2 7" id="KW-0547">Nucleotide-binding</keyword>
<evidence type="ECO:0000259" key="11">
    <source>
        <dbReference type="PROSITE" id="PS50011"/>
    </source>
</evidence>
<comment type="similarity">
    <text evidence="8">Belongs to the protein kinase superfamily.</text>
</comment>
<dbReference type="InterPro" id="IPR000719">
    <property type="entry name" value="Prot_kinase_dom"/>
</dbReference>
<evidence type="ECO:0000256" key="4">
    <source>
        <dbReference type="ARBA" id="ARBA00022840"/>
    </source>
</evidence>
<dbReference type="InterPro" id="IPR008271">
    <property type="entry name" value="Ser/Thr_kinase_AS"/>
</dbReference>
<keyword evidence="6" id="KW-0479">Metal-binding</keyword>
<evidence type="ECO:0000256" key="10">
    <source>
        <dbReference type="SAM" id="MobiDB-lite"/>
    </source>
</evidence>
<dbReference type="EMBL" id="JAYMYS010000008">
    <property type="protein sequence ID" value="KAK7383356.1"/>
    <property type="molecule type" value="Genomic_DNA"/>
</dbReference>
<keyword evidence="9" id="KW-0175">Coiled coil</keyword>
<gene>
    <name evidence="12" type="ORF">VNO78_29033</name>
</gene>
<evidence type="ECO:0000256" key="8">
    <source>
        <dbReference type="RuleBase" id="RU000304"/>
    </source>
</evidence>
<dbReference type="InterPro" id="IPR051681">
    <property type="entry name" value="Ser/Thr_Kinases-Pseudokinases"/>
</dbReference>
<dbReference type="GO" id="GO:0046872">
    <property type="term" value="F:metal ion binding"/>
    <property type="evidence" value="ECO:0007669"/>
    <property type="project" value="UniProtKB-KW"/>
</dbReference>
<evidence type="ECO:0000256" key="2">
    <source>
        <dbReference type="ARBA" id="ARBA00022741"/>
    </source>
</evidence>
<dbReference type="InterPro" id="IPR017441">
    <property type="entry name" value="Protein_kinase_ATP_BS"/>
</dbReference>
<comment type="caution">
    <text evidence="12">The sequence shown here is derived from an EMBL/GenBank/DDBJ whole genome shotgun (WGS) entry which is preliminary data.</text>
</comment>
<dbReference type="PROSITE" id="PS00108">
    <property type="entry name" value="PROTEIN_KINASE_ST"/>
    <property type="match status" value="1"/>
</dbReference>
<dbReference type="PROSITE" id="PS50011">
    <property type="entry name" value="PROTEIN_KINASE_DOM"/>
    <property type="match status" value="1"/>
</dbReference>
<dbReference type="GO" id="GO:0004674">
    <property type="term" value="F:protein serine/threonine kinase activity"/>
    <property type="evidence" value="ECO:0007669"/>
    <property type="project" value="UniProtKB-KW"/>
</dbReference>
<dbReference type="AlphaFoldDB" id="A0AAN9X2B8"/>
<keyword evidence="6" id="KW-0460">Magnesium</keyword>
<dbReference type="PANTHER" id="PTHR44329">
    <property type="entry name" value="SERINE/THREONINE-PROTEIN KINASE TNNI3K-RELATED"/>
    <property type="match status" value="1"/>
</dbReference>
<dbReference type="SUPFAM" id="SSF56112">
    <property type="entry name" value="Protein kinase-like (PK-like)"/>
    <property type="match status" value="1"/>
</dbReference>
<feature type="compositionally biased region" description="Low complexity" evidence="10">
    <location>
        <begin position="15"/>
        <end position="26"/>
    </location>
</feature>
<dbReference type="Pfam" id="PF00069">
    <property type="entry name" value="Pkinase"/>
    <property type="match status" value="1"/>
</dbReference>